<dbReference type="InterPro" id="IPR006311">
    <property type="entry name" value="TAT_signal"/>
</dbReference>
<evidence type="ECO:0000313" key="2">
    <source>
        <dbReference type="EMBL" id="MBR7838561.1"/>
    </source>
</evidence>
<feature type="signal peptide" evidence="1">
    <location>
        <begin position="1"/>
        <end position="32"/>
    </location>
</feature>
<dbReference type="PROSITE" id="PS51318">
    <property type="entry name" value="TAT"/>
    <property type="match status" value="1"/>
</dbReference>
<dbReference type="EMBL" id="JAGSOG010000302">
    <property type="protein sequence ID" value="MBR7838561.1"/>
    <property type="molecule type" value="Genomic_DNA"/>
</dbReference>
<evidence type="ECO:0000256" key="1">
    <source>
        <dbReference type="SAM" id="SignalP"/>
    </source>
</evidence>
<dbReference type="RefSeq" id="WP_212533017.1">
    <property type="nucleotide sequence ID" value="NZ_JAGSOG010000302.1"/>
</dbReference>
<name>A0A941EWI9_9ACTN</name>
<sequence length="100" mass="10135">MTERSRRSFLKSATITGAVAGAALLPAGSAAAAALPQARPQAEPHDLPLAGPAAKGPIVAYVKNAATGEIAVMSGEREVVHVDARLAERLSRLALQAPSA</sequence>
<keyword evidence="1" id="KW-0732">Signal</keyword>
<comment type="caution">
    <text evidence="2">The sequence shown here is derived from an EMBL/GenBank/DDBJ whole genome shotgun (WGS) entry which is preliminary data.</text>
</comment>
<dbReference type="InterPro" id="IPR019546">
    <property type="entry name" value="TAT_signal_bac_arc"/>
</dbReference>
<feature type="chain" id="PRO_5036769753" evidence="1">
    <location>
        <begin position="33"/>
        <end position="100"/>
    </location>
</feature>
<keyword evidence="3" id="KW-1185">Reference proteome</keyword>
<proteinExistence type="predicted"/>
<organism evidence="2 3">
    <name type="scientific">Actinospica durhamensis</name>
    <dbReference type="NCBI Taxonomy" id="1508375"/>
    <lineage>
        <taxon>Bacteria</taxon>
        <taxon>Bacillati</taxon>
        <taxon>Actinomycetota</taxon>
        <taxon>Actinomycetes</taxon>
        <taxon>Catenulisporales</taxon>
        <taxon>Actinospicaceae</taxon>
        <taxon>Actinospica</taxon>
    </lineage>
</organism>
<evidence type="ECO:0000313" key="3">
    <source>
        <dbReference type="Proteomes" id="UP000675781"/>
    </source>
</evidence>
<reference evidence="2" key="1">
    <citation type="submission" date="2021-04" db="EMBL/GenBank/DDBJ databases">
        <title>Genome based classification of Actinospica acidithermotolerans sp. nov., an actinobacterium isolated from an Indonesian hot spring.</title>
        <authorList>
            <person name="Kusuma A.B."/>
            <person name="Putra K.E."/>
            <person name="Nafisah S."/>
            <person name="Loh J."/>
            <person name="Nouioui I."/>
            <person name="Goodfellow M."/>
        </authorList>
    </citation>
    <scope>NUCLEOTIDE SEQUENCE</scope>
    <source>
        <strain evidence="2">CSCA 57</strain>
    </source>
</reference>
<dbReference type="AlphaFoldDB" id="A0A941EWI9"/>
<accession>A0A941EWI9</accession>
<protein>
    <submittedName>
        <fullName evidence="2">Twin-arginine translocation signal domain-containing protein</fullName>
    </submittedName>
</protein>
<dbReference type="Proteomes" id="UP000675781">
    <property type="component" value="Unassembled WGS sequence"/>
</dbReference>
<gene>
    <name evidence="2" type="ORF">KDL01_35165</name>
</gene>
<dbReference type="NCBIfam" id="TIGR01409">
    <property type="entry name" value="TAT_signal_seq"/>
    <property type="match status" value="1"/>
</dbReference>